<organism evidence="2 3">
    <name type="scientific">Thelohanellus kitauei</name>
    <name type="common">Myxosporean</name>
    <dbReference type="NCBI Taxonomy" id="669202"/>
    <lineage>
        <taxon>Eukaryota</taxon>
        <taxon>Metazoa</taxon>
        <taxon>Cnidaria</taxon>
        <taxon>Myxozoa</taxon>
        <taxon>Myxosporea</taxon>
        <taxon>Bivalvulida</taxon>
        <taxon>Platysporina</taxon>
        <taxon>Myxobolidae</taxon>
        <taxon>Thelohanellus</taxon>
    </lineage>
</organism>
<keyword evidence="1" id="KW-1133">Transmembrane helix</keyword>
<proteinExistence type="predicted"/>
<keyword evidence="1" id="KW-0472">Membrane</keyword>
<keyword evidence="3" id="KW-1185">Reference proteome</keyword>
<name>A0A0C2J5U1_THEKT</name>
<reference evidence="2 3" key="1">
    <citation type="journal article" date="2014" name="Genome Biol. Evol.">
        <title>The genome of the myxosporean Thelohanellus kitauei shows adaptations to nutrient acquisition within its fish host.</title>
        <authorList>
            <person name="Yang Y."/>
            <person name="Xiong J."/>
            <person name="Zhou Z."/>
            <person name="Huo F."/>
            <person name="Miao W."/>
            <person name="Ran C."/>
            <person name="Liu Y."/>
            <person name="Zhang J."/>
            <person name="Feng J."/>
            <person name="Wang M."/>
            <person name="Wang M."/>
            <person name="Wang L."/>
            <person name="Yao B."/>
        </authorList>
    </citation>
    <scope>NUCLEOTIDE SEQUENCE [LARGE SCALE GENOMIC DNA]</scope>
    <source>
        <strain evidence="2">Wuqing</strain>
    </source>
</reference>
<accession>A0A0C2J5U1</accession>
<keyword evidence="1" id="KW-0812">Transmembrane</keyword>
<evidence type="ECO:0000313" key="3">
    <source>
        <dbReference type="Proteomes" id="UP000031668"/>
    </source>
</evidence>
<dbReference type="Proteomes" id="UP000031668">
    <property type="component" value="Unassembled WGS sequence"/>
</dbReference>
<dbReference type="EMBL" id="JWZT01000972">
    <property type="protein sequence ID" value="KII73134.1"/>
    <property type="molecule type" value="Genomic_DNA"/>
</dbReference>
<gene>
    <name evidence="2" type="ORF">RF11_14820</name>
</gene>
<evidence type="ECO:0000313" key="2">
    <source>
        <dbReference type="EMBL" id="KII73134.1"/>
    </source>
</evidence>
<feature type="transmembrane region" description="Helical" evidence="1">
    <location>
        <begin position="20"/>
        <end position="43"/>
    </location>
</feature>
<dbReference type="AlphaFoldDB" id="A0A0C2J5U1"/>
<sequence length="102" mass="11948">MYDSFFCFHNFNFYFTGRYLTMIPSLFVLLLGSDGVCGIGFFFGECVIIRRNLYHLKHDCPCMHPAGEYEEIGEITIYLNEKPNIFFLQNLLTRTSTKDHIT</sequence>
<protein>
    <submittedName>
        <fullName evidence="2">Uncharacterized protein</fullName>
    </submittedName>
</protein>
<evidence type="ECO:0000256" key="1">
    <source>
        <dbReference type="SAM" id="Phobius"/>
    </source>
</evidence>
<comment type="caution">
    <text evidence="2">The sequence shown here is derived from an EMBL/GenBank/DDBJ whole genome shotgun (WGS) entry which is preliminary data.</text>
</comment>